<keyword evidence="2 5" id="KW-0653">Protein transport</keyword>
<keyword evidence="1 5" id="KW-0813">Transport</keyword>
<sequence length="140" mass="15908">MASAQVDQVMRTKIDTACITAEAFTKLYYESVDKKRHQMARLYMDNGLLAWNGNGANGKDEIQKYFQELPRSEHNITTLDSQPIVDDAVSSQLTFLIQVSGTVRFGDTPMKPFQQTFMITAQGDKWKIVSDCFRLQDGIF</sequence>
<comment type="function">
    <text evidence="5">Has a role in nuclear-cytoplasmic transport of proteins and mRNAs.</text>
</comment>
<keyword evidence="8" id="KW-1185">Reference proteome</keyword>
<name>A0A182JE74_ANOAO</name>
<dbReference type="STRING" id="41427.A0A182JE74"/>
<reference evidence="7" key="2">
    <citation type="submission" date="2022-08" db="UniProtKB">
        <authorList>
            <consortium name="EnsemblMetazoa"/>
        </authorList>
    </citation>
    <scope>IDENTIFICATION</scope>
    <source>
        <strain evidence="7">EBRO</strain>
    </source>
</reference>
<dbReference type="InterPro" id="IPR002075">
    <property type="entry name" value="NTF2_dom"/>
</dbReference>
<dbReference type="PROSITE" id="PS50177">
    <property type="entry name" value="NTF2_DOMAIN"/>
    <property type="match status" value="1"/>
</dbReference>
<protein>
    <recommendedName>
        <fullName evidence="4 5">NTF2-related export protein</fullName>
    </recommendedName>
</protein>
<evidence type="ECO:0000259" key="6">
    <source>
        <dbReference type="PROSITE" id="PS50177"/>
    </source>
</evidence>
<dbReference type="VEuPathDB" id="VectorBase:AATE016417"/>
<dbReference type="GO" id="GO:0005737">
    <property type="term" value="C:cytoplasm"/>
    <property type="evidence" value="ECO:0007669"/>
    <property type="project" value="UniProtKB-SubCell"/>
</dbReference>
<dbReference type="OrthoDB" id="25408at2759"/>
<accession>A0A182JE74</accession>
<dbReference type="AlphaFoldDB" id="A0A182JE74"/>
<evidence type="ECO:0000256" key="3">
    <source>
        <dbReference type="ARBA" id="ARBA00023242"/>
    </source>
</evidence>
<organism evidence="7">
    <name type="scientific">Anopheles atroparvus</name>
    <name type="common">European mosquito</name>
    <dbReference type="NCBI Taxonomy" id="41427"/>
    <lineage>
        <taxon>Eukaryota</taxon>
        <taxon>Metazoa</taxon>
        <taxon>Ecdysozoa</taxon>
        <taxon>Arthropoda</taxon>
        <taxon>Hexapoda</taxon>
        <taxon>Insecta</taxon>
        <taxon>Pterygota</taxon>
        <taxon>Neoptera</taxon>
        <taxon>Endopterygota</taxon>
        <taxon>Diptera</taxon>
        <taxon>Nematocera</taxon>
        <taxon>Culicoidea</taxon>
        <taxon>Culicidae</taxon>
        <taxon>Anophelinae</taxon>
        <taxon>Anopheles</taxon>
    </lineage>
</organism>
<feature type="domain" description="NTF2" evidence="6">
    <location>
        <begin position="20"/>
        <end position="135"/>
    </location>
</feature>
<dbReference type="InterPro" id="IPR018222">
    <property type="entry name" value="Nuclear_transport_factor_2_euk"/>
</dbReference>
<dbReference type="EnsemblMetazoa" id="ENSAATROPT008049">
    <property type="protein sequence ID" value="ENSAATROPP007227"/>
    <property type="gene ID" value="ENSAATROPG006557"/>
</dbReference>
<dbReference type="InterPro" id="IPR045875">
    <property type="entry name" value="NTF2"/>
</dbReference>
<keyword evidence="3 5" id="KW-0539">Nucleus</keyword>
<dbReference type="Gene3D" id="3.10.450.50">
    <property type="match status" value="1"/>
</dbReference>
<evidence type="ECO:0000256" key="2">
    <source>
        <dbReference type="ARBA" id="ARBA00022927"/>
    </source>
</evidence>
<keyword evidence="5" id="KW-0963">Cytoplasm</keyword>
<dbReference type="InterPro" id="IPR032710">
    <property type="entry name" value="NTF2-like_dom_sf"/>
</dbReference>
<dbReference type="PANTHER" id="PTHR12612">
    <property type="entry name" value="NUCLEAR TRANSPORT FACTOR 2"/>
    <property type="match status" value="1"/>
</dbReference>
<dbReference type="GO" id="GO:0051028">
    <property type="term" value="P:mRNA transport"/>
    <property type="evidence" value="ECO:0007669"/>
    <property type="project" value="UniProtKB-UniRule"/>
</dbReference>
<dbReference type="SUPFAM" id="SSF54427">
    <property type="entry name" value="NTF2-like"/>
    <property type="match status" value="1"/>
</dbReference>
<dbReference type="GO" id="GO:0006913">
    <property type="term" value="P:nucleocytoplasmic transport"/>
    <property type="evidence" value="ECO:0007669"/>
    <property type="project" value="UniProtKB-UniRule"/>
</dbReference>
<evidence type="ECO:0000256" key="5">
    <source>
        <dbReference type="RuleBase" id="RU369002"/>
    </source>
</evidence>
<evidence type="ECO:0000256" key="1">
    <source>
        <dbReference type="ARBA" id="ARBA00022448"/>
    </source>
</evidence>
<comment type="subcellular location">
    <subcellularLocation>
        <location evidence="5">Cytoplasm</location>
    </subcellularLocation>
    <subcellularLocation>
        <location evidence="5">Nucleus</location>
    </subcellularLocation>
</comment>
<dbReference type="EnsemblMetazoa" id="AATE016417-RA">
    <property type="protein sequence ID" value="AATE016417-PA.1"/>
    <property type="gene ID" value="AATE016417"/>
</dbReference>
<dbReference type="GO" id="GO:0005634">
    <property type="term" value="C:nucleus"/>
    <property type="evidence" value="ECO:0007669"/>
    <property type="project" value="UniProtKB-SubCell"/>
</dbReference>
<dbReference type="FunFam" id="3.10.450.50:FF:000006">
    <property type="entry name" value="NTF2-related export protein 2 isoform 1"/>
    <property type="match status" value="1"/>
</dbReference>
<proteinExistence type="predicted"/>
<dbReference type="Pfam" id="PF02136">
    <property type="entry name" value="NTF2"/>
    <property type="match status" value="1"/>
</dbReference>
<reference evidence="8" key="1">
    <citation type="submission" date="2021-09" db="EMBL/GenBank/DDBJ databases">
        <authorList>
            <consortium name="Infravec"/>
            <person name="Campbell I L."/>
            <person name="Maslen G."/>
            <person name="Yates A."/>
        </authorList>
    </citation>
    <scope>NUCLEOTIDE SEQUENCE [LARGE SCALE GENOMIC DNA]</scope>
    <source>
        <strain evidence="8">Infravec2 EBRE</strain>
    </source>
</reference>
<dbReference type="CDD" id="cd00780">
    <property type="entry name" value="NTF2"/>
    <property type="match status" value="1"/>
</dbReference>
<evidence type="ECO:0000313" key="7">
    <source>
        <dbReference type="EnsemblMetazoa" id="AATE016417-PA.1"/>
    </source>
</evidence>
<evidence type="ECO:0000313" key="8">
    <source>
        <dbReference type="Proteomes" id="UP000075880"/>
    </source>
</evidence>
<evidence type="ECO:0000256" key="4">
    <source>
        <dbReference type="ARBA" id="ARBA00070836"/>
    </source>
</evidence>
<dbReference type="GO" id="GO:0015031">
    <property type="term" value="P:protein transport"/>
    <property type="evidence" value="ECO:0007669"/>
    <property type="project" value="UniProtKB-KW"/>
</dbReference>
<dbReference type="Proteomes" id="UP000075880">
    <property type="component" value="Unassembled WGS sequence"/>
</dbReference>